<dbReference type="RefSeq" id="WP_387700186.1">
    <property type="nucleotide sequence ID" value="NZ_JBIAMX010000006.1"/>
</dbReference>
<sequence length="296" mass="31254">MRLVSATATVLTVLALASPALASAPARAAVAESACGTPLSAAEIAEIADLSDPDRALPGDGLARLEDAVDRHHRITDILVAHRDVRGVFALGLDAVEYVAVMPLQRDPGAFRDPEFAHAISYDLLRRFLDALHAEFTGAPVPAHWARHFALARECDVSRARTAMTGYNAHLVVDLANAVAAVGAGPEDAEDYFHIVATIAAAGDVIVERTRDVYGADLGPLWRFYFFGEGLDRVFGAGVATEQLLIAADLGANVVIFTNGLALQDPALAPATRAEIDALWQAGDIAFEVLTRAGGL</sequence>
<dbReference type="EMBL" id="JBIAMX010000006">
    <property type="protein sequence ID" value="MFF0543559.1"/>
    <property type="molecule type" value="Genomic_DNA"/>
</dbReference>
<evidence type="ECO:0000313" key="2">
    <source>
        <dbReference type="EMBL" id="MFF0543559.1"/>
    </source>
</evidence>
<dbReference type="InterPro" id="IPR046037">
    <property type="entry name" value="DUF5995"/>
</dbReference>
<reference evidence="2 3" key="1">
    <citation type="submission" date="2024-10" db="EMBL/GenBank/DDBJ databases">
        <title>The Natural Products Discovery Center: Release of the First 8490 Sequenced Strains for Exploring Actinobacteria Biosynthetic Diversity.</title>
        <authorList>
            <person name="Kalkreuter E."/>
            <person name="Kautsar S.A."/>
            <person name="Yang D."/>
            <person name="Bader C.D."/>
            <person name="Teijaro C.N."/>
            <person name="Fluegel L."/>
            <person name="Davis C.M."/>
            <person name="Simpson J.R."/>
            <person name="Lauterbach L."/>
            <person name="Steele A.D."/>
            <person name="Gui C."/>
            <person name="Meng S."/>
            <person name="Li G."/>
            <person name="Viehrig K."/>
            <person name="Ye F."/>
            <person name="Su P."/>
            <person name="Kiefer A.F."/>
            <person name="Nichols A."/>
            <person name="Cepeda A.J."/>
            <person name="Yan W."/>
            <person name="Fan B."/>
            <person name="Jiang Y."/>
            <person name="Adhikari A."/>
            <person name="Zheng C.-J."/>
            <person name="Schuster L."/>
            <person name="Cowan T.M."/>
            <person name="Smanski M.J."/>
            <person name="Chevrette M.G."/>
            <person name="De Carvalho L.P.S."/>
            <person name="Shen B."/>
        </authorList>
    </citation>
    <scope>NUCLEOTIDE SEQUENCE [LARGE SCALE GENOMIC DNA]</scope>
    <source>
        <strain evidence="2 3">NPDC004045</strain>
    </source>
</reference>
<accession>A0ABW6PMC2</accession>
<proteinExistence type="predicted"/>
<organism evidence="2 3">
    <name type="scientific">Nocardia thailandica</name>
    <dbReference type="NCBI Taxonomy" id="257275"/>
    <lineage>
        <taxon>Bacteria</taxon>
        <taxon>Bacillati</taxon>
        <taxon>Actinomycetota</taxon>
        <taxon>Actinomycetes</taxon>
        <taxon>Mycobacteriales</taxon>
        <taxon>Nocardiaceae</taxon>
        <taxon>Nocardia</taxon>
    </lineage>
</organism>
<evidence type="ECO:0000256" key="1">
    <source>
        <dbReference type="SAM" id="SignalP"/>
    </source>
</evidence>
<protein>
    <submittedName>
        <fullName evidence="2">DUF5995 family protein</fullName>
    </submittedName>
</protein>
<comment type="caution">
    <text evidence="2">The sequence shown here is derived from an EMBL/GenBank/DDBJ whole genome shotgun (WGS) entry which is preliminary data.</text>
</comment>
<name>A0ABW6PMC2_9NOCA</name>
<keyword evidence="1" id="KW-0732">Signal</keyword>
<dbReference type="Proteomes" id="UP001601444">
    <property type="component" value="Unassembled WGS sequence"/>
</dbReference>
<feature type="signal peptide" evidence="1">
    <location>
        <begin position="1"/>
        <end position="22"/>
    </location>
</feature>
<evidence type="ECO:0000313" key="3">
    <source>
        <dbReference type="Proteomes" id="UP001601444"/>
    </source>
</evidence>
<keyword evidence="3" id="KW-1185">Reference proteome</keyword>
<gene>
    <name evidence="2" type="ORF">ACFYTF_12065</name>
</gene>
<feature type="chain" id="PRO_5045262345" evidence="1">
    <location>
        <begin position="23"/>
        <end position="296"/>
    </location>
</feature>
<dbReference type="Pfam" id="PF19458">
    <property type="entry name" value="DUF5995"/>
    <property type="match status" value="1"/>
</dbReference>